<evidence type="ECO:0000313" key="3">
    <source>
        <dbReference type="Proteomes" id="UP000784294"/>
    </source>
</evidence>
<evidence type="ECO:0000313" key="2">
    <source>
        <dbReference type="EMBL" id="VEL16152.1"/>
    </source>
</evidence>
<sequence>MEAPVPPSEDESSGTEEPVADPQADPFIAPPVEDMKTGRVIERRIQDHRIWRLAPFNFEKYPGMRSNVPSDKMAWTVS</sequence>
<protein>
    <submittedName>
        <fullName evidence="2">Uncharacterized protein</fullName>
    </submittedName>
</protein>
<gene>
    <name evidence="2" type="ORF">PXEA_LOCUS9592</name>
</gene>
<dbReference type="AlphaFoldDB" id="A0A448WND7"/>
<organism evidence="2 3">
    <name type="scientific">Protopolystoma xenopodis</name>
    <dbReference type="NCBI Taxonomy" id="117903"/>
    <lineage>
        <taxon>Eukaryota</taxon>
        <taxon>Metazoa</taxon>
        <taxon>Spiralia</taxon>
        <taxon>Lophotrochozoa</taxon>
        <taxon>Platyhelminthes</taxon>
        <taxon>Monogenea</taxon>
        <taxon>Polyopisthocotylea</taxon>
        <taxon>Polystomatidea</taxon>
        <taxon>Polystomatidae</taxon>
        <taxon>Protopolystoma</taxon>
    </lineage>
</organism>
<comment type="caution">
    <text evidence="2">The sequence shown here is derived from an EMBL/GenBank/DDBJ whole genome shotgun (WGS) entry which is preliminary data.</text>
</comment>
<feature type="region of interest" description="Disordered" evidence="1">
    <location>
        <begin position="1"/>
        <end position="35"/>
    </location>
</feature>
<keyword evidence="3" id="KW-1185">Reference proteome</keyword>
<dbReference type="OrthoDB" id="6274641at2759"/>
<dbReference type="EMBL" id="CAAALY010027350">
    <property type="protein sequence ID" value="VEL16152.1"/>
    <property type="molecule type" value="Genomic_DNA"/>
</dbReference>
<name>A0A448WND7_9PLAT</name>
<proteinExistence type="predicted"/>
<dbReference type="Proteomes" id="UP000784294">
    <property type="component" value="Unassembled WGS sequence"/>
</dbReference>
<evidence type="ECO:0000256" key="1">
    <source>
        <dbReference type="SAM" id="MobiDB-lite"/>
    </source>
</evidence>
<accession>A0A448WND7</accession>
<reference evidence="2" key="1">
    <citation type="submission" date="2018-11" db="EMBL/GenBank/DDBJ databases">
        <authorList>
            <consortium name="Pathogen Informatics"/>
        </authorList>
    </citation>
    <scope>NUCLEOTIDE SEQUENCE</scope>
</reference>